<proteinExistence type="predicted"/>
<reference evidence="2 3" key="1">
    <citation type="journal article" date="2016" name="Sci. Rep.">
        <title>Draft genome sequencing and secretome analysis of fungal phytopathogen Ascochyta rabiei provides insight into the necrotrophic effector repertoire.</title>
        <authorList>
            <person name="Verma S."/>
            <person name="Gazara R.K."/>
            <person name="Nizam S."/>
            <person name="Parween S."/>
            <person name="Chattopadhyay D."/>
            <person name="Verma P.K."/>
        </authorList>
    </citation>
    <scope>NUCLEOTIDE SEQUENCE [LARGE SCALE GENOMIC DNA]</scope>
    <source>
        <strain evidence="2 3">ArDII</strain>
    </source>
</reference>
<keyword evidence="3" id="KW-1185">Reference proteome</keyword>
<feature type="compositionally biased region" description="Polar residues" evidence="1">
    <location>
        <begin position="202"/>
        <end position="211"/>
    </location>
</feature>
<gene>
    <name evidence="2" type="ORF">ST47_g6526</name>
</gene>
<evidence type="ECO:0000313" key="3">
    <source>
        <dbReference type="Proteomes" id="UP000076837"/>
    </source>
</evidence>
<sequence length="238" mass="25817">MYAAPALCTILDVPPSRIKRAGQLLQGCAGSDLVALSLSSSFMSTYERVSRLARAEATGSVRVIPMGGVEFVPFDKTPSVGTRDLAGCSVVIVASQYGAILAHIPPRPENALPSDTSAGDRNIALQEQKKIVEGNIQSMGLSPHNTILYVTPRDPTNPGQGTAFVDSKGRGDQKPRVWVEDRLVSNEQQSSHLPEQAAPQAESATQIQQGDTSWTWNSQYLRYYRYENGQVVWAPETS</sequence>
<name>A0A163CAR1_DIDRA</name>
<accession>A0A163CAR1</accession>
<dbReference type="EMBL" id="JYNV01000220">
    <property type="protein sequence ID" value="KZM22327.1"/>
    <property type="molecule type" value="Genomic_DNA"/>
</dbReference>
<organism evidence="2 3">
    <name type="scientific">Didymella rabiei</name>
    <name type="common">Chickpea ascochyta blight fungus</name>
    <name type="synonym">Mycosphaerella rabiei</name>
    <dbReference type="NCBI Taxonomy" id="5454"/>
    <lineage>
        <taxon>Eukaryota</taxon>
        <taxon>Fungi</taxon>
        <taxon>Dikarya</taxon>
        <taxon>Ascomycota</taxon>
        <taxon>Pezizomycotina</taxon>
        <taxon>Dothideomycetes</taxon>
        <taxon>Pleosporomycetidae</taxon>
        <taxon>Pleosporales</taxon>
        <taxon>Pleosporineae</taxon>
        <taxon>Didymellaceae</taxon>
        <taxon>Ascochyta</taxon>
    </lineage>
</organism>
<protein>
    <submittedName>
        <fullName evidence="2">Uncharacterized protein</fullName>
    </submittedName>
</protein>
<dbReference type="Proteomes" id="UP000076837">
    <property type="component" value="Unassembled WGS sequence"/>
</dbReference>
<dbReference type="AlphaFoldDB" id="A0A163CAR1"/>
<feature type="region of interest" description="Disordered" evidence="1">
    <location>
        <begin position="185"/>
        <end position="211"/>
    </location>
</feature>
<evidence type="ECO:0000256" key="1">
    <source>
        <dbReference type="SAM" id="MobiDB-lite"/>
    </source>
</evidence>
<comment type="caution">
    <text evidence="2">The sequence shown here is derived from an EMBL/GenBank/DDBJ whole genome shotgun (WGS) entry which is preliminary data.</text>
</comment>
<evidence type="ECO:0000313" key="2">
    <source>
        <dbReference type="EMBL" id="KZM22327.1"/>
    </source>
</evidence>